<evidence type="ECO:0000256" key="3">
    <source>
        <dbReference type="ARBA" id="ARBA00022448"/>
    </source>
</evidence>
<feature type="transmembrane region" description="Helical" evidence="8">
    <location>
        <begin position="351"/>
        <end position="369"/>
    </location>
</feature>
<evidence type="ECO:0000256" key="6">
    <source>
        <dbReference type="ARBA" id="ARBA00023065"/>
    </source>
</evidence>
<dbReference type="GO" id="GO:0005794">
    <property type="term" value="C:Golgi apparatus"/>
    <property type="evidence" value="ECO:0007669"/>
    <property type="project" value="TreeGrafter"/>
</dbReference>
<dbReference type="InterPro" id="IPR045316">
    <property type="entry name" value="Msc2-like"/>
</dbReference>
<dbReference type="InterPro" id="IPR002524">
    <property type="entry name" value="Cation_efflux"/>
</dbReference>
<comment type="function">
    <text evidence="8">Functions as a zinc transporter.</text>
</comment>
<evidence type="ECO:0000313" key="11">
    <source>
        <dbReference type="EMBL" id="CCX29897.1"/>
    </source>
</evidence>
<accession>U4LED8</accession>
<dbReference type="eggNOG" id="KOG1484">
    <property type="taxonomic scope" value="Eukaryota"/>
</dbReference>
<dbReference type="Pfam" id="PF01545">
    <property type="entry name" value="Cation_efflux"/>
    <property type="match status" value="1"/>
</dbReference>
<feature type="transmembrane region" description="Helical" evidence="8">
    <location>
        <begin position="617"/>
        <end position="636"/>
    </location>
</feature>
<comment type="caution">
    <text evidence="8">Lacks conserved residue(s) required for the propagation of feature annotation.</text>
</comment>
<feature type="compositionally biased region" description="Polar residues" evidence="9">
    <location>
        <begin position="98"/>
        <end position="117"/>
    </location>
</feature>
<evidence type="ECO:0000256" key="4">
    <source>
        <dbReference type="ARBA" id="ARBA00022692"/>
    </source>
</evidence>
<protein>
    <recommendedName>
        <fullName evidence="8">Zinc transporter</fullName>
    </recommendedName>
</protein>
<keyword evidence="3 8" id="KW-0813">Transport</keyword>
<dbReference type="SUPFAM" id="SSF161111">
    <property type="entry name" value="Cation efflux protein transmembrane domain-like"/>
    <property type="match status" value="1"/>
</dbReference>
<dbReference type="PANTHER" id="PTHR45755">
    <property type="match status" value="1"/>
</dbReference>
<comment type="similarity">
    <text evidence="2 8">Belongs to the cation diffusion facilitator (CDF) transporter (TC 2.A.4) family. SLC30A subfamily.</text>
</comment>
<keyword evidence="6 8" id="KW-0406">Ion transport</keyword>
<proteinExistence type="inferred from homology"/>
<keyword evidence="8" id="KW-0256">Endoplasmic reticulum</keyword>
<feature type="transmembrane region" description="Helical" evidence="8">
    <location>
        <begin position="381"/>
        <end position="402"/>
    </location>
</feature>
<organism evidence="11 12">
    <name type="scientific">Pyronema omphalodes (strain CBS 100304)</name>
    <name type="common">Pyronema confluens</name>
    <dbReference type="NCBI Taxonomy" id="1076935"/>
    <lineage>
        <taxon>Eukaryota</taxon>
        <taxon>Fungi</taxon>
        <taxon>Dikarya</taxon>
        <taxon>Ascomycota</taxon>
        <taxon>Pezizomycotina</taxon>
        <taxon>Pezizomycetes</taxon>
        <taxon>Pezizales</taxon>
        <taxon>Pyronemataceae</taxon>
        <taxon>Pyronema</taxon>
    </lineage>
</organism>
<feature type="transmembrane region" description="Helical" evidence="8">
    <location>
        <begin position="436"/>
        <end position="454"/>
    </location>
</feature>
<evidence type="ECO:0000313" key="12">
    <source>
        <dbReference type="Proteomes" id="UP000018144"/>
    </source>
</evidence>
<keyword evidence="7 8" id="KW-0472">Membrane</keyword>
<evidence type="ECO:0000256" key="1">
    <source>
        <dbReference type="ARBA" id="ARBA00004141"/>
    </source>
</evidence>
<evidence type="ECO:0000256" key="7">
    <source>
        <dbReference type="ARBA" id="ARBA00023136"/>
    </source>
</evidence>
<dbReference type="AlphaFoldDB" id="U4LED8"/>
<feature type="transmembrane region" description="Helical" evidence="8">
    <location>
        <begin position="648"/>
        <end position="669"/>
    </location>
</feature>
<feature type="transmembrane region" description="Helical" evidence="8">
    <location>
        <begin position="547"/>
        <end position="567"/>
    </location>
</feature>
<reference evidence="11 12" key="1">
    <citation type="journal article" date="2013" name="PLoS Genet.">
        <title>The genome and development-dependent transcriptomes of Pyronema confluens: a window into fungal evolution.</title>
        <authorList>
            <person name="Traeger S."/>
            <person name="Altegoer F."/>
            <person name="Freitag M."/>
            <person name="Gabaldon T."/>
            <person name="Kempken F."/>
            <person name="Kumar A."/>
            <person name="Marcet-Houben M."/>
            <person name="Poggeler S."/>
            <person name="Stajich J.E."/>
            <person name="Nowrousian M."/>
        </authorList>
    </citation>
    <scope>NUCLEOTIDE SEQUENCE [LARGE SCALE GENOMIC DNA]</scope>
    <source>
        <strain evidence="12">CBS 100304</strain>
        <tissue evidence="11">Vegetative mycelium</tissue>
    </source>
</reference>
<dbReference type="FunFam" id="1.20.1510.10:FF:000014">
    <property type="entry name" value="Cation efflux protein/ zinc transporter"/>
    <property type="match status" value="1"/>
</dbReference>
<dbReference type="GO" id="GO:0005789">
    <property type="term" value="C:endoplasmic reticulum membrane"/>
    <property type="evidence" value="ECO:0007669"/>
    <property type="project" value="UniProtKB-SubCell"/>
</dbReference>
<name>U4LED8_PYROM</name>
<feature type="transmembrane region" description="Helical" evidence="8">
    <location>
        <begin position="732"/>
        <end position="750"/>
    </location>
</feature>
<dbReference type="STRING" id="1076935.U4LED8"/>
<comment type="subcellular location">
    <subcellularLocation>
        <location evidence="8">Endoplasmic reticulum membrane</location>
        <topology evidence="8">Multi-pass membrane protein</topology>
    </subcellularLocation>
    <subcellularLocation>
        <location evidence="1">Membrane</location>
        <topology evidence="1">Multi-pass membrane protein</topology>
    </subcellularLocation>
</comment>
<dbReference type="EMBL" id="HF935393">
    <property type="protein sequence ID" value="CCX29897.1"/>
    <property type="molecule type" value="Genomic_DNA"/>
</dbReference>
<dbReference type="GO" id="GO:0006882">
    <property type="term" value="P:intracellular zinc ion homeostasis"/>
    <property type="evidence" value="ECO:0007669"/>
    <property type="project" value="InterPro"/>
</dbReference>
<feature type="compositionally biased region" description="Basic and acidic residues" evidence="9">
    <location>
        <begin position="1"/>
        <end position="37"/>
    </location>
</feature>
<feature type="transmembrane region" description="Helical" evidence="8">
    <location>
        <begin position="231"/>
        <end position="253"/>
    </location>
</feature>
<feature type="domain" description="Cation efflux protein transmembrane" evidence="10">
    <location>
        <begin position="549"/>
        <end position="757"/>
    </location>
</feature>
<evidence type="ECO:0000256" key="8">
    <source>
        <dbReference type="RuleBase" id="RU369017"/>
    </source>
</evidence>
<evidence type="ECO:0000256" key="2">
    <source>
        <dbReference type="ARBA" id="ARBA00008873"/>
    </source>
</evidence>
<feature type="transmembrane region" description="Helical" evidence="8">
    <location>
        <begin position="579"/>
        <end position="597"/>
    </location>
</feature>
<feature type="compositionally biased region" description="Basic and acidic residues" evidence="9">
    <location>
        <begin position="44"/>
        <end position="84"/>
    </location>
</feature>
<feature type="transmembrane region" description="Helical" evidence="8">
    <location>
        <begin position="301"/>
        <end position="321"/>
    </location>
</feature>
<evidence type="ECO:0000259" key="10">
    <source>
        <dbReference type="Pfam" id="PF01545"/>
    </source>
</evidence>
<keyword evidence="5 8" id="KW-1133">Transmembrane helix</keyword>
<feature type="compositionally biased region" description="Basic and acidic residues" evidence="9">
    <location>
        <begin position="492"/>
        <end position="513"/>
    </location>
</feature>
<dbReference type="NCBIfam" id="TIGR01297">
    <property type="entry name" value="CDF"/>
    <property type="match status" value="1"/>
</dbReference>
<keyword evidence="12" id="KW-1185">Reference proteome</keyword>
<dbReference type="InterPro" id="IPR058533">
    <property type="entry name" value="Cation_efflux_TM"/>
</dbReference>
<dbReference type="GO" id="GO:1904257">
    <property type="term" value="P:zinc ion import into Golgi lumen"/>
    <property type="evidence" value="ECO:0007669"/>
    <property type="project" value="TreeGrafter"/>
</dbReference>
<gene>
    <name evidence="11" type="ORF">PCON_07694</name>
</gene>
<dbReference type="PANTHER" id="PTHR45755:SF4">
    <property type="entry name" value="ZINC TRANSPORTER 7"/>
    <property type="match status" value="1"/>
</dbReference>
<sequence length="845" mass="89951">MYKFPESHDHDHGHGHDHSHGNNHGHEHNHDHSRNHDISAVNGHTHEHSNGTSHSHDHSHSHSHDHGHDHEHGHSHDSADRVRSDSVSSQPPVFPPNYSLSGTPRTRTHRYTPSTGRASIGNGYAPPGPRGSIVSEHRGSIAEGAIPVLAYAAAQAPTASLQPKKKKKQDDFMLDDHSDPIALTLSSLTTPLLITTTLLLASITGSKPINPLIAPTDDAPQTPVHPTAVGFMNHVCTAAAMTSGTLFLGYAVGFGKQLLGIQDESGGYTRRKPLPVTAGAVMGRMIGVWACYYAALELGGVRASLLVLACLASGLDGAGIYGLGQRKALVVAILSAAGWDIWRTMSSEAGSLEIILANIALVGGMMGLQSPWACSIKNTQYTNGVSLAAAIVSGIVALAGYAFGFTTLSYQGLTIMACIVGAAGMVLDESEKADTAYGAGVFAAITGAWVFGLMQSGEIVNESGLGALAMSAVSYDKYTSARSHTHNHSHSHGHDHSHDHDHHGHDHSHDAHKPITPPSAATKFLLQRFSTFPLIHGILLEKDSRRIAYFMVLNFAFMIVQTAYGFLTGSLGLISDSVHMFFDCLALGVGVCAAVMSKWPASTRYPYGLGKMDTLAGFANGIFLMLISIEIVFEALERLQNPTDMSRLGELFVVSTAGLAVNMVGIFAFDHAHAHGGHSHGHSHGGASGGDHGGDNMHGIFLHILADALGSVSVVISTMLIHYTGWTGFDPLASMLIAILIFASSIPLVVSAAKNLLLTVDAGTEYTLRETISGISVLPGVTGYQATRFWESERGALRGVVHIQGEGDTEIVRRRVEEWLKQNVEGVDVTVVVEREGEGCWCKKG</sequence>
<dbReference type="Gene3D" id="1.20.1510.10">
    <property type="entry name" value="Cation efflux protein transmembrane domain"/>
    <property type="match status" value="1"/>
</dbReference>
<dbReference type="InterPro" id="IPR027469">
    <property type="entry name" value="Cation_efflux_TMD_sf"/>
</dbReference>
<feature type="transmembrane region" description="Helical" evidence="8">
    <location>
        <begin position="700"/>
        <end position="720"/>
    </location>
</feature>
<evidence type="ECO:0000256" key="9">
    <source>
        <dbReference type="SAM" id="MobiDB-lite"/>
    </source>
</evidence>
<dbReference type="Proteomes" id="UP000018144">
    <property type="component" value="Unassembled WGS sequence"/>
</dbReference>
<keyword evidence="4 8" id="KW-0812">Transmembrane</keyword>
<evidence type="ECO:0000256" key="5">
    <source>
        <dbReference type="ARBA" id="ARBA00022989"/>
    </source>
</evidence>
<dbReference type="OrthoDB" id="78669at2759"/>
<dbReference type="GO" id="GO:0031410">
    <property type="term" value="C:cytoplasmic vesicle"/>
    <property type="evidence" value="ECO:0007669"/>
    <property type="project" value="TreeGrafter"/>
</dbReference>
<feature type="region of interest" description="Disordered" evidence="9">
    <location>
        <begin position="1"/>
        <end position="126"/>
    </location>
</feature>
<feature type="transmembrane region" description="Helical" evidence="8">
    <location>
        <begin position="274"/>
        <end position="295"/>
    </location>
</feature>
<dbReference type="GO" id="GO:0005385">
    <property type="term" value="F:zinc ion transmembrane transporter activity"/>
    <property type="evidence" value="ECO:0007669"/>
    <property type="project" value="UniProtKB-UniRule"/>
</dbReference>
<feature type="region of interest" description="Disordered" evidence="9">
    <location>
        <begin position="483"/>
        <end position="513"/>
    </location>
</feature>